<proteinExistence type="predicted"/>
<name>A0A081NVS5_9BACL</name>
<dbReference type="EMBL" id="JNVM01000036">
    <property type="protein sequence ID" value="KEQ22548.1"/>
    <property type="molecule type" value="Genomic_DNA"/>
</dbReference>
<dbReference type="GO" id="GO:0009446">
    <property type="term" value="P:putrescine biosynthetic process"/>
    <property type="evidence" value="ECO:0007669"/>
    <property type="project" value="InterPro"/>
</dbReference>
<dbReference type="eggNOG" id="COG2957">
    <property type="taxonomic scope" value="Bacteria"/>
</dbReference>
<keyword evidence="3" id="KW-1185">Reference proteome</keyword>
<keyword evidence="1" id="KW-0378">Hydrolase</keyword>
<evidence type="ECO:0000256" key="1">
    <source>
        <dbReference type="ARBA" id="ARBA00022801"/>
    </source>
</evidence>
<dbReference type="PANTHER" id="PTHR31377">
    <property type="entry name" value="AGMATINE DEIMINASE-RELATED"/>
    <property type="match status" value="1"/>
</dbReference>
<evidence type="ECO:0000313" key="2">
    <source>
        <dbReference type="EMBL" id="KEQ22548.1"/>
    </source>
</evidence>
<reference evidence="2 3" key="1">
    <citation type="submission" date="2014-06" db="EMBL/GenBank/DDBJ databases">
        <title>Draft genome sequence of Paenibacillus sp. MSt1.</title>
        <authorList>
            <person name="Aw Y.K."/>
            <person name="Ong K.S."/>
            <person name="Gan H.M."/>
            <person name="Lee S.M."/>
        </authorList>
    </citation>
    <scope>NUCLEOTIDE SEQUENCE [LARGE SCALE GENOMIC DNA]</scope>
    <source>
        <strain evidence="2 3">MSt1</strain>
    </source>
</reference>
<dbReference type="Pfam" id="PF04371">
    <property type="entry name" value="PAD_porph"/>
    <property type="match status" value="1"/>
</dbReference>
<protein>
    <submittedName>
        <fullName evidence="2">Agmatine deiminase</fullName>
    </submittedName>
</protein>
<dbReference type="SUPFAM" id="SSF55909">
    <property type="entry name" value="Pentein"/>
    <property type="match status" value="1"/>
</dbReference>
<dbReference type="GO" id="GO:0004668">
    <property type="term" value="F:protein-arginine deiminase activity"/>
    <property type="evidence" value="ECO:0007669"/>
    <property type="project" value="InterPro"/>
</dbReference>
<accession>A0A081NVS5</accession>
<dbReference type="InterPro" id="IPR007466">
    <property type="entry name" value="Peptidyl-Arg-deiminase_porph"/>
</dbReference>
<evidence type="ECO:0000313" key="3">
    <source>
        <dbReference type="Proteomes" id="UP000028123"/>
    </source>
</evidence>
<dbReference type="Gene3D" id="3.75.10.10">
    <property type="entry name" value="L-arginine/glycine Amidinotransferase, Chain A"/>
    <property type="match status" value="1"/>
</dbReference>
<sequence>MPDEKSEHEGTWLQWPHGYTYGEDYKKGIEHIWIKMASSLSEGEKVHIVAYNQAEKEKINKMLTSQELNMNMIDFFIVPTDDVWARDNGPIFVYDRNKNLKIWDPGFNGWGKKTPFAQDALLRERLSRELSMERIDSHHLVIEGGAIELDGNGTFLSTRSSVVNKNRNPDLSEAEIENDLGSLGVTNFIWLDGVPGADITDFHIDGFAKFYDKSTIITFSENDLAEWGLSAKDIKTLLNAKNASGESYKYVYLPLSQNKVTLENGETLDYKGSYANFYIGNTVVLVPNYNDPHDKTANDIIQKLYTERKVVGIDARELYKDGGMIHCVTQQQPAIGDHGL</sequence>
<dbReference type="OrthoDB" id="9808013at2"/>
<dbReference type="AlphaFoldDB" id="A0A081NVS5"/>
<dbReference type="Proteomes" id="UP000028123">
    <property type="component" value="Unassembled WGS sequence"/>
</dbReference>
<organism evidence="2 3">
    <name type="scientific">Paenibacillus tyrfis</name>
    <dbReference type="NCBI Taxonomy" id="1501230"/>
    <lineage>
        <taxon>Bacteria</taxon>
        <taxon>Bacillati</taxon>
        <taxon>Bacillota</taxon>
        <taxon>Bacilli</taxon>
        <taxon>Bacillales</taxon>
        <taxon>Paenibacillaceae</taxon>
        <taxon>Paenibacillus</taxon>
    </lineage>
</organism>
<dbReference type="GO" id="GO:0047632">
    <property type="term" value="F:agmatine deiminase activity"/>
    <property type="evidence" value="ECO:0007669"/>
    <property type="project" value="TreeGrafter"/>
</dbReference>
<comment type="caution">
    <text evidence="2">The sequence shown here is derived from an EMBL/GenBank/DDBJ whole genome shotgun (WGS) entry which is preliminary data.</text>
</comment>
<dbReference type="PANTHER" id="PTHR31377:SF0">
    <property type="entry name" value="AGMATINE DEIMINASE-RELATED"/>
    <property type="match status" value="1"/>
</dbReference>
<gene>
    <name evidence="2" type="ORF">ET33_22945</name>
</gene>